<protein>
    <submittedName>
        <fullName evidence="1">Uncharacterized protein</fullName>
    </submittedName>
</protein>
<gene>
    <name evidence="1" type="ORF">S01H1_80680</name>
</gene>
<sequence length="89" mass="10362">MRETGFSATQARRFSWHTPGRVTEVTNILKGKIDYLSKGYLGGVAERRGLSIDEVTTPYYRRQAKESIIEGLQKSEKTWEEWEKYGMEK</sequence>
<reference evidence="1" key="1">
    <citation type="journal article" date="2014" name="Front. Microbiol.">
        <title>High frequency of phylogenetically diverse reductive dehalogenase-homologous genes in deep subseafloor sedimentary metagenomes.</title>
        <authorList>
            <person name="Kawai M."/>
            <person name="Futagami T."/>
            <person name="Toyoda A."/>
            <person name="Takaki Y."/>
            <person name="Nishi S."/>
            <person name="Hori S."/>
            <person name="Arai W."/>
            <person name="Tsubouchi T."/>
            <person name="Morono Y."/>
            <person name="Uchiyama I."/>
            <person name="Ito T."/>
            <person name="Fujiyama A."/>
            <person name="Inagaki F."/>
            <person name="Takami H."/>
        </authorList>
    </citation>
    <scope>NUCLEOTIDE SEQUENCE</scope>
    <source>
        <strain evidence="1">Expedition CK06-06</strain>
    </source>
</reference>
<comment type="caution">
    <text evidence="1">The sequence shown here is derived from an EMBL/GenBank/DDBJ whole genome shotgun (WGS) entry which is preliminary data.</text>
</comment>
<dbReference type="AlphaFoldDB" id="X0YLG0"/>
<name>X0YLG0_9ZZZZ</name>
<organism evidence="1">
    <name type="scientific">marine sediment metagenome</name>
    <dbReference type="NCBI Taxonomy" id="412755"/>
    <lineage>
        <taxon>unclassified sequences</taxon>
        <taxon>metagenomes</taxon>
        <taxon>ecological metagenomes</taxon>
    </lineage>
</organism>
<proteinExistence type="predicted"/>
<dbReference type="EMBL" id="BARS01054505">
    <property type="protein sequence ID" value="GAG49368.1"/>
    <property type="molecule type" value="Genomic_DNA"/>
</dbReference>
<evidence type="ECO:0000313" key="1">
    <source>
        <dbReference type="EMBL" id="GAG49368.1"/>
    </source>
</evidence>
<accession>X0YLG0</accession>